<comment type="caution">
    <text evidence="1">The sequence shown here is derived from an EMBL/GenBank/DDBJ whole genome shotgun (WGS) entry which is preliminary data.</text>
</comment>
<dbReference type="Proteomes" id="UP001208570">
    <property type="component" value="Unassembled WGS sequence"/>
</dbReference>
<reference evidence="1" key="1">
    <citation type="journal article" date="2023" name="Mol. Biol. Evol.">
        <title>Third-Generation Sequencing Reveals the Adaptive Role of the Epigenome in Three Deep-Sea Polychaetes.</title>
        <authorList>
            <person name="Perez M."/>
            <person name="Aroh O."/>
            <person name="Sun Y."/>
            <person name="Lan Y."/>
            <person name="Juniper S.K."/>
            <person name="Young C.R."/>
            <person name="Angers B."/>
            <person name="Qian P.Y."/>
        </authorList>
    </citation>
    <scope>NUCLEOTIDE SEQUENCE</scope>
    <source>
        <strain evidence="1">P08H-3</strain>
    </source>
</reference>
<name>A0AAD9KDB1_9ANNE</name>
<evidence type="ECO:0000313" key="2">
    <source>
        <dbReference type="Proteomes" id="UP001208570"/>
    </source>
</evidence>
<keyword evidence="2" id="KW-1185">Reference proteome</keyword>
<accession>A0AAD9KDB1</accession>
<proteinExistence type="predicted"/>
<dbReference type="AlphaFoldDB" id="A0AAD9KDB1"/>
<gene>
    <name evidence="1" type="ORF">LSH36_12g11010</name>
</gene>
<evidence type="ECO:0000313" key="1">
    <source>
        <dbReference type="EMBL" id="KAK2169094.1"/>
    </source>
</evidence>
<dbReference type="EMBL" id="JAODUP010000012">
    <property type="protein sequence ID" value="KAK2169094.1"/>
    <property type="molecule type" value="Genomic_DNA"/>
</dbReference>
<organism evidence="1 2">
    <name type="scientific">Paralvinella palmiformis</name>
    <dbReference type="NCBI Taxonomy" id="53620"/>
    <lineage>
        <taxon>Eukaryota</taxon>
        <taxon>Metazoa</taxon>
        <taxon>Spiralia</taxon>
        <taxon>Lophotrochozoa</taxon>
        <taxon>Annelida</taxon>
        <taxon>Polychaeta</taxon>
        <taxon>Sedentaria</taxon>
        <taxon>Canalipalpata</taxon>
        <taxon>Terebellida</taxon>
        <taxon>Terebelliformia</taxon>
        <taxon>Alvinellidae</taxon>
        <taxon>Paralvinella</taxon>
    </lineage>
</organism>
<protein>
    <submittedName>
        <fullName evidence="1">Uncharacterized protein</fullName>
    </submittedName>
</protein>
<sequence>MRPLKQVYMEELIEQLKAGTFVEKKEPEKSMLEKINPFK</sequence>